<evidence type="ECO:0000313" key="1">
    <source>
        <dbReference type="EMBL" id="KGE04631.1"/>
    </source>
</evidence>
<reference evidence="1 2" key="1">
    <citation type="journal article" date="2014" name="Genome Announc.">
        <title>Genome Sequence of Gammaproteobacterial Pseudohaliea rubra Type Strain DSM 19751, Isolated from Coastal Seawater of the Mediterranean Sea.</title>
        <authorList>
            <person name="Spring S."/>
            <person name="Fiebig A."/>
            <person name="Riedel T."/>
            <person name="Goker M."/>
            <person name="Klenk H.P."/>
        </authorList>
    </citation>
    <scope>NUCLEOTIDE SEQUENCE [LARGE SCALE GENOMIC DNA]</scope>
    <source>
        <strain evidence="1 2">DSM 19751</strain>
    </source>
</reference>
<evidence type="ECO:0000313" key="2">
    <source>
        <dbReference type="Proteomes" id="UP000029640"/>
    </source>
</evidence>
<dbReference type="Proteomes" id="UP000029640">
    <property type="component" value="Unassembled WGS sequence"/>
</dbReference>
<dbReference type="AlphaFoldDB" id="A0A095XY19"/>
<dbReference type="InterPro" id="IPR036291">
    <property type="entry name" value="NAD(P)-bd_dom_sf"/>
</dbReference>
<protein>
    <submittedName>
        <fullName evidence="1">Short chain dehydrogenase</fullName>
    </submittedName>
</protein>
<keyword evidence="2" id="KW-1185">Reference proteome</keyword>
<dbReference type="PRINTS" id="PR00081">
    <property type="entry name" value="GDHRDH"/>
</dbReference>
<dbReference type="PANTHER" id="PTHR45458">
    <property type="entry name" value="SHORT-CHAIN DEHYDROGENASE/REDUCTASE SDR"/>
    <property type="match status" value="1"/>
</dbReference>
<proteinExistence type="predicted"/>
<dbReference type="HOGENOM" id="CLU_010194_9_1_6"/>
<gene>
    <name evidence="1" type="ORF">HRUBRA_00790</name>
</gene>
<dbReference type="Gene3D" id="3.40.50.720">
    <property type="entry name" value="NAD(P)-binding Rossmann-like Domain"/>
    <property type="match status" value="1"/>
</dbReference>
<name>A0A095XY19_9GAMM</name>
<dbReference type="GO" id="GO:0016616">
    <property type="term" value="F:oxidoreductase activity, acting on the CH-OH group of donors, NAD or NADP as acceptor"/>
    <property type="evidence" value="ECO:0007669"/>
    <property type="project" value="TreeGrafter"/>
</dbReference>
<accession>A0A095XY19</accession>
<sequence>MPTAMITGANRGIGLELLRQYAQQGWRVLGTCRNPETASAAQALADAHDSVSLHALDVTDAAAVAALAVSLDSSRIDVLVLNAGVMSPGANTLGELDASAFLHVLEVNVVAPAICAQAFRRHVATSERRIIVGMGSYLGSIASNNEGGLYSYRSAKAGLHAIMRSLSVDLRDEGVTAIAMHPGWVQTDMGGPDASLSTEASVAGILRVIDGLKPGDSGRLLTYAGEELPW</sequence>
<dbReference type="Pfam" id="PF00106">
    <property type="entry name" value="adh_short"/>
    <property type="match status" value="1"/>
</dbReference>
<dbReference type="SUPFAM" id="SSF51735">
    <property type="entry name" value="NAD(P)-binding Rossmann-fold domains"/>
    <property type="match status" value="1"/>
</dbReference>
<dbReference type="eggNOG" id="COG1028">
    <property type="taxonomic scope" value="Bacteria"/>
</dbReference>
<comment type="caution">
    <text evidence="1">The sequence shown here is derived from an EMBL/GenBank/DDBJ whole genome shotgun (WGS) entry which is preliminary data.</text>
</comment>
<dbReference type="STRING" id="1265313.HRUBRA_00790"/>
<dbReference type="InterPro" id="IPR052184">
    <property type="entry name" value="SDR_enzymes"/>
</dbReference>
<dbReference type="OrthoDB" id="5786478at2"/>
<dbReference type="PANTHER" id="PTHR45458:SF1">
    <property type="entry name" value="SHORT CHAIN DEHYDROGENASE"/>
    <property type="match status" value="1"/>
</dbReference>
<dbReference type="EMBL" id="AUVB01000023">
    <property type="protein sequence ID" value="KGE04631.1"/>
    <property type="molecule type" value="Genomic_DNA"/>
</dbReference>
<dbReference type="InterPro" id="IPR002347">
    <property type="entry name" value="SDR_fam"/>
</dbReference>
<dbReference type="CDD" id="cd05325">
    <property type="entry name" value="carb_red_sniffer_like_SDR_c"/>
    <property type="match status" value="1"/>
</dbReference>
<organism evidence="1 2">
    <name type="scientific">Pseudohaliea rubra DSM 19751</name>
    <dbReference type="NCBI Taxonomy" id="1265313"/>
    <lineage>
        <taxon>Bacteria</taxon>
        <taxon>Pseudomonadati</taxon>
        <taxon>Pseudomonadota</taxon>
        <taxon>Gammaproteobacteria</taxon>
        <taxon>Cellvibrionales</taxon>
        <taxon>Halieaceae</taxon>
        <taxon>Pseudohaliea</taxon>
    </lineage>
</organism>